<evidence type="ECO:0000313" key="2">
    <source>
        <dbReference type="EMBL" id="MBO1305178.1"/>
    </source>
</evidence>
<dbReference type="PANTHER" id="PTHR38015:SF1">
    <property type="entry name" value="OPINE DEHYDROGENASE DOMAIN-CONTAINING PROTEIN"/>
    <property type="match status" value="1"/>
</dbReference>
<dbReference type="EMBL" id="JAFREM010000004">
    <property type="protein sequence ID" value="MBO1305178.1"/>
    <property type="molecule type" value="Genomic_DNA"/>
</dbReference>
<dbReference type="InterPro" id="IPR003421">
    <property type="entry name" value="Opine_DH"/>
</dbReference>
<dbReference type="Pfam" id="PF02317">
    <property type="entry name" value="Octopine_DH"/>
    <property type="match status" value="1"/>
</dbReference>
<organism evidence="2 3">
    <name type="scientific">Candidatus Enterococcus moelleringii</name>
    <dbReference type="NCBI Taxonomy" id="2815325"/>
    <lineage>
        <taxon>Bacteria</taxon>
        <taxon>Bacillati</taxon>
        <taxon>Bacillota</taxon>
        <taxon>Bacilli</taxon>
        <taxon>Lactobacillales</taxon>
        <taxon>Enterococcaceae</taxon>
        <taxon>Enterococcus</taxon>
    </lineage>
</organism>
<evidence type="ECO:0000313" key="3">
    <source>
        <dbReference type="Proteomes" id="UP000664601"/>
    </source>
</evidence>
<dbReference type="InterPro" id="IPR013328">
    <property type="entry name" value="6PGD_dom2"/>
</dbReference>
<evidence type="ECO:0000259" key="1">
    <source>
        <dbReference type="Pfam" id="PF02317"/>
    </source>
</evidence>
<name>A0ABS3L7Y1_9ENTE</name>
<dbReference type="RefSeq" id="WP_207672111.1">
    <property type="nucleotide sequence ID" value="NZ_JAFREM010000004.1"/>
</dbReference>
<keyword evidence="3" id="KW-1185">Reference proteome</keyword>
<dbReference type="SUPFAM" id="SSF48179">
    <property type="entry name" value="6-phosphogluconate dehydrogenase C-terminal domain-like"/>
    <property type="match status" value="1"/>
</dbReference>
<feature type="domain" description="Opine dehydrogenase" evidence="1">
    <location>
        <begin position="214"/>
        <end position="371"/>
    </location>
</feature>
<protein>
    <submittedName>
        <fullName evidence="2">NAD/NADP octopine/nopaline dehydrogenase family protein</fullName>
    </submittedName>
</protein>
<dbReference type="InterPro" id="IPR008927">
    <property type="entry name" value="6-PGluconate_DH-like_C_sf"/>
</dbReference>
<dbReference type="InterPro" id="IPR036291">
    <property type="entry name" value="NAD(P)-bd_dom_sf"/>
</dbReference>
<dbReference type="PANTHER" id="PTHR38015">
    <property type="entry name" value="BLR6086 PROTEIN"/>
    <property type="match status" value="1"/>
</dbReference>
<comment type="caution">
    <text evidence="2">The sequence shown here is derived from an EMBL/GenBank/DDBJ whole genome shotgun (WGS) entry which is preliminary data.</text>
</comment>
<gene>
    <name evidence="2" type="ORF">JZO70_03325</name>
</gene>
<dbReference type="InterPro" id="IPR051729">
    <property type="entry name" value="Opine/Lysopine_DH"/>
</dbReference>
<reference evidence="2 3" key="1">
    <citation type="submission" date="2021-03" db="EMBL/GenBank/DDBJ databases">
        <title>Enterococcal diversity collection.</title>
        <authorList>
            <person name="Gilmore M.S."/>
            <person name="Schwartzman J."/>
            <person name="Van Tyne D."/>
            <person name="Martin M."/>
            <person name="Earl A.M."/>
            <person name="Manson A.L."/>
            <person name="Straub T."/>
            <person name="Salamzade R."/>
            <person name="Saavedra J."/>
            <person name="Lebreton F."/>
            <person name="Prichula J."/>
            <person name="Schaufler K."/>
            <person name="Gaca A."/>
            <person name="Sgardioli B."/>
            <person name="Wagenaar J."/>
            <person name="Strong T."/>
        </authorList>
    </citation>
    <scope>NUCLEOTIDE SEQUENCE [LARGE SCALE GENOMIC DNA]</scope>
    <source>
        <strain evidence="2 3">669A</strain>
    </source>
</reference>
<sequence length="405" mass="43867">MVLKENVPQTTVAVLGGGAAGKAVAADCVLGGNKVNICDLPGFFETTLGTVERTGINLTGKQNSKYGFKRSGNAKFEKITDNVAECVKGCQLIIVAVPSIAHDAFFEELVPVLEDGMIIHIIPDNFGSLKLRKKMRENNCTKKVVIGGWSSAPYGARVVKEGGVMTSEIGLIYRAITLRGASLPSTDQEVFLESTKQLGCFDAITEGDGPTSGKTVLDIGFSNVNPVLHCPGTILGVGVMENWGRVFGGNDKSTYSIYSHAYCESISEVQYAFYLEEVALAEAIGVDLQRFPKKNFLSRTSILGPEYMGDDCIVPFDEQYEMAIGTGPFSIQDRYITEDIPVGCHIYHELGKKFGVETKVIDSMITLASVMTGRDFLKEGLTLDDLGIGHLEKAELLDYLETGKL</sequence>
<accession>A0ABS3L7Y1</accession>
<proteinExistence type="predicted"/>
<dbReference type="SUPFAM" id="SSF51735">
    <property type="entry name" value="NAD(P)-binding Rossmann-fold domains"/>
    <property type="match status" value="1"/>
</dbReference>
<dbReference type="Gene3D" id="1.10.1040.10">
    <property type="entry name" value="N-(1-d-carboxylethyl)-l-norvaline Dehydrogenase, domain 2"/>
    <property type="match status" value="1"/>
</dbReference>
<dbReference type="Proteomes" id="UP000664601">
    <property type="component" value="Unassembled WGS sequence"/>
</dbReference>
<dbReference type="Gene3D" id="3.40.50.720">
    <property type="entry name" value="NAD(P)-binding Rossmann-like Domain"/>
    <property type="match status" value="1"/>
</dbReference>